<gene>
    <name evidence="7 9" type="primary">proA</name>
    <name evidence="9" type="ORF">JS278_01992</name>
</gene>
<dbReference type="PIRSF" id="PIRSF000151">
    <property type="entry name" value="GPR"/>
    <property type="match status" value="1"/>
</dbReference>
<dbReference type="KEGG" id="acij:JS278_01992"/>
<evidence type="ECO:0000259" key="8">
    <source>
        <dbReference type="Pfam" id="PF00171"/>
    </source>
</evidence>
<protein>
    <recommendedName>
        <fullName evidence="7">Gamma-glutamyl phosphate reductase</fullName>
        <shortName evidence="7">GPR</shortName>
        <ecNumber evidence="7">1.2.1.41</ecNumber>
    </recommendedName>
    <alternativeName>
        <fullName evidence="7">Glutamate-5-semialdehyde dehydrogenase</fullName>
    </alternativeName>
    <alternativeName>
        <fullName evidence="7">Glutamyl-gamma-semialdehyde dehydrogenase</fullName>
        <shortName evidence="7">GSA dehydrogenase</shortName>
    </alternativeName>
</protein>
<keyword evidence="4 7" id="KW-0521">NADP</keyword>
<dbReference type="FunFam" id="3.40.309.10:FF:000006">
    <property type="entry name" value="Gamma-glutamyl phosphate reductase"/>
    <property type="match status" value="1"/>
</dbReference>
<dbReference type="AlphaFoldDB" id="A0A344UV48"/>
<dbReference type="EC" id="1.2.1.41" evidence="7"/>
<dbReference type="InterPro" id="IPR020593">
    <property type="entry name" value="G-glutamylP_reductase_CS"/>
</dbReference>
<dbReference type="InterPro" id="IPR016161">
    <property type="entry name" value="Ald_DH/histidinol_DH"/>
</dbReference>
<dbReference type="InterPro" id="IPR000965">
    <property type="entry name" value="GPR_dom"/>
</dbReference>
<dbReference type="InterPro" id="IPR015590">
    <property type="entry name" value="Aldehyde_DH_dom"/>
</dbReference>
<dbReference type="InterPro" id="IPR016163">
    <property type="entry name" value="Ald_DH_C"/>
</dbReference>
<dbReference type="GO" id="GO:0005737">
    <property type="term" value="C:cytoplasm"/>
    <property type="evidence" value="ECO:0007669"/>
    <property type="project" value="UniProtKB-SubCell"/>
</dbReference>
<dbReference type="InterPro" id="IPR012134">
    <property type="entry name" value="Glu-5-SA_DH"/>
</dbReference>
<dbReference type="GO" id="GO:0004350">
    <property type="term" value="F:glutamate-5-semialdehyde dehydrogenase activity"/>
    <property type="evidence" value="ECO:0007669"/>
    <property type="project" value="UniProtKB-UniRule"/>
</dbReference>
<dbReference type="HAMAP" id="MF_00412">
    <property type="entry name" value="ProA"/>
    <property type="match status" value="1"/>
</dbReference>
<dbReference type="SUPFAM" id="SSF53720">
    <property type="entry name" value="ALDH-like"/>
    <property type="match status" value="1"/>
</dbReference>
<accession>A0A344UV48</accession>
<dbReference type="InterPro" id="IPR016162">
    <property type="entry name" value="Ald_DH_N"/>
</dbReference>
<organism evidence="9 10">
    <name type="scientific">Acidipropionibacterium virtanenii</name>
    <dbReference type="NCBI Taxonomy" id="2057246"/>
    <lineage>
        <taxon>Bacteria</taxon>
        <taxon>Bacillati</taxon>
        <taxon>Actinomycetota</taxon>
        <taxon>Actinomycetes</taxon>
        <taxon>Propionibacteriales</taxon>
        <taxon>Propionibacteriaceae</taxon>
        <taxon>Acidipropionibacterium</taxon>
    </lineage>
</organism>
<evidence type="ECO:0000256" key="6">
    <source>
        <dbReference type="ARBA" id="ARBA00049024"/>
    </source>
</evidence>
<evidence type="ECO:0000313" key="10">
    <source>
        <dbReference type="Proteomes" id="UP000251995"/>
    </source>
</evidence>
<dbReference type="GO" id="GO:0050661">
    <property type="term" value="F:NADP binding"/>
    <property type="evidence" value="ECO:0007669"/>
    <property type="project" value="InterPro"/>
</dbReference>
<feature type="domain" description="Aldehyde dehydrogenase" evidence="8">
    <location>
        <begin position="7"/>
        <end position="278"/>
    </location>
</feature>
<comment type="similarity">
    <text evidence="7">Belongs to the gamma-glutamyl phosphate reductase family.</text>
</comment>
<comment type="pathway">
    <text evidence="1 7">Amino-acid biosynthesis; L-proline biosynthesis; L-glutamate 5-semialdehyde from L-glutamate: step 2/2.</text>
</comment>
<evidence type="ECO:0000256" key="2">
    <source>
        <dbReference type="ARBA" id="ARBA00022605"/>
    </source>
</evidence>
<comment type="function">
    <text evidence="7">Catalyzes the NADPH-dependent reduction of L-glutamate 5-phosphate into L-glutamate 5-semialdehyde and phosphate. The product spontaneously undergoes cyclization to form 1-pyrroline-5-carboxylate.</text>
</comment>
<comment type="catalytic activity">
    <reaction evidence="6 7">
        <text>L-glutamate 5-semialdehyde + phosphate + NADP(+) = L-glutamyl 5-phosphate + NADPH + H(+)</text>
        <dbReference type="Rhea" id="RHEA:19541"/>
        <dbReference type="ChEBI" id="CHEBI:15378"/>
        <dbReference type="ChEBI" id="CHEBI:43474"/>
        <dbReference type="ChEBI" id="CHEBI:57783"/>
        <dbReference type="ChEBI" id="CHEBI:58066"/>
        <dbReference type="ChEBI" id="CHEBI:58274"/>
        <dbReference type="ChEBI" id="CHEBI:58349"/>
        <dbReference type="EC" id="1.2.1.41"/>
    </reaction>
</comment>
<evidence type="ECO:0000256" key="7">
    <source>
        <dbReference type="HAMAP-Rule" id="MF_00412"/>
    </source>
</evidence>
<dbReference type="OrthoDB" id="9809970at2"/>
<evidence type="ECO:0000256" key="3">
    <source>
        <dbReference type="ARBA" id="ARBA00022650"/>
    </source>
</evidence>
<dbReference type="RefSeq" id="WP_114045041.1">
    <property type="nucleotide sequence ID" value="NZ_CP025198.1"/>
</dbReference>
<dbReference type="Proteomes" id="UP000251995">
    <property type="component" value="Chromosome"/>
</dbReference>
<dbReference type="NCBIfam" id="NF001221">
    <property type="entry name" value="PRK00197.1"/>
    <property type="match status" value="1"/>
</dbReference>
<sequence>MTFQDQARAAKAASTVLRRLSRAAKDDALSAMAARLREAARGVLAANAADLERGRAAGMAEGLQDRLRLTEDRIEGMAAGLESLAALPDPVGEVVRGWNTAQGVRIEQVRVPVGVIGIIYEARPNVTADAAGICLKSGNASLLRGSSSALESNRAVISALRAGLVDAGVPADAVNLVEGGHETTQEMMGARGLVDLLIPRGGAGLINAVVGGSTVPVIETGTGNCHLVVDTSADLGMAESIVVNAKTQRPSVCNALETVLVLQGIAEEAVPRLVGALTGAGVAVHGDPASVALDARVVPAGPDEYDAEYLSMDLAMKVVDDLPAALEHIAEHSSGHSETIVTENLESARAFQQSVDAAAVLVNCSSRFVDGGEFGFGAEIGISTQKMHARGPMGLREMTSTSYRLVGTGQVRLG</sequence>
<reference evidence="9 10" key="1">
    <citation type="submission" date="2017-12" db="EMBL/GenBank/DDBJ databases">
        <title>The whole genome sequence of the Acidipropionibacterium virtanenii sp. nov. type strain JS278.</title>
        <authorList>
            <person name="Laine P."/>
            <person name="Deptula P."/>
            <person name="Varmanen P."/>
            <person name="Auvinen P."/>
        </authorList>
    </citation>
    <scope>NUCLEOTIDE SEQUENCE [LARGE SCALE GENOMIC DNA]</scope>
    <source>
        <strain evidence="9 10">JS278</strain>
    </source>
</reference>
<proteinExistence type="inferred from homology"/>
<dbReference type="Pfam" id="PF00171">
    <property type="entry name" value="Aldedh"/>
    <property type="match status" value="1"/>
</dbReference>
<comment type="subcellular location">
    <subcellularLocation>
        <location evidence="7">Cytoplasm</location>
    </subcellularLocation>
</comment>
<keyword evidence="2 7" id="KW-0028">Amino-acid biosynthesis</keyword>
<keyword evidence="3 7" id="KW-0641">Proline biosynthesis</keyword>
<dbReference type="PANTHER" id="PTHR11063:SF8">
    <property type="entry name" value="DELTA-1-PYRROLINE-5-CARBOXYLATE SYNTHASE"/>
    <property type="match status" value="1"/>
</dbReference>
<keyword evidence="5 7" id="KW-0560">Oxidoreductase</keyword>
<name>A0A344UV48_9ACTN</name>
<evidence type="ECO:0000313" key="9">
    <source>
        <dbReference type="EMBL" id="AXE39146.1"/>
    </source>
</evidence>
<evidence type="ECO:0000256" key="5">
    <source>
        <dbReference type="ARBA" id="ARBA00023002"/>
    </source>
</evidence>
<keyword evidence="7" id="KW-0963">Cytoplasm</keyword>
<keyword evidence="10" id="KW-1185">Reference proteome</keyword>
<dbReference type="Gene3D" id="3.40.605.10">
    <property type="entry name" value="Aldehyde Dehydrogenase, Chain A, domain 1"/>
    <property type="match status" value="1"/>
</dbReference>
<dbReference type="UniPathway" id="UPA00098">
    <property type="reaction ID" value="UER00360"/>
</dbReference>
<dbReference type="Gene3D" id="3.40.309.10">
    <property type="entry name" value="Aldehyde Dehydrogenase, Chain A, domain 2"/>
    <property type="match status" value="1"/>
</dbReference>
<dbReference type="CDD" id="cd07079">
    <property type="entry name" value="ALDH_F18-19_ProA-GPR"/>
    <property type="match status" value="1"/>
</dbReference>
<dbReference type="PROSITE" id="PS01223">
    <property type="entry name" value="PROA"/>
    <property type="match status" value="1"/>
</dbReference>
<dbReference type="PANTHER" id="PTHR11063">
    <property type="entry name" value="GLUTAMATE SEMIALDEHYDE DEHYDROGENASE"/>
    <property type="match status" value="1"/>
</dbReference>
<dbReference type="EMBL" id="CP025198">
    <property type="protein sequence ID" value="AXE39146.1"/>
    <property type="molecule type" value="Genomic_DNA"/>
</dbReference>
<evidence type="ECO:0000256" key="4">
    <source>
        <dbReference type="ARBA" id="ARBA00022857"/>
    </source>
</evidence>
<evidence type="ECO:0000256" key="1">
    <source>
        <dbReference type="ARBA" id="ARBA00004985"/>
    </source>
</evidence>
<dbReference type="GO" id="GO:0055129">
    <property type="term" value="P:L-proline biosynthetic process"/>
    <property type="evidence" value="ECO:0007669"/>
    <property type="project" value="UniProtKB-UniRule"/>
</dbReference>
<dbReference type="NCBIfam" id="TIGR00407">
    <property type="entry name" value="proA"/>
    <property type="match status" value="1"/>
</dbReference>